<gene>
    <name evidence="2" type="ORF">GCM10009844_37020</name>
</gene>
<feature type="transmembrane region" description="Helical" evidence="1">
    <location>
        <begin position="250"/>
        <end position="270"/>
    </location>
</feature>
<protein>
    <recommendedName>
        <fullName evidence="4">YfhO family protein</fullName>
    </recommendedName>
</protein>
<organism evidence="2 3">
    <name type="scientific">Nocardioides koreensis</name>
    <dbReference type="NCBI Taxonomy" id="433651"/>
    <lineage>
        <taxon>Bacteria</taxon>
        <taxon>Bacillati</taxon>
        <taxon>Actinomycetota</taxon>
        <taxon>Actinomycetes</taxon>
        <taxon>Propionibacteriales</taxon>
        <taxon>Nocardioidaceae</taxon>
        <taxon>Nocardioides</taxon>
    </lineage>
</organism>
<evidence type="ECO:0000313" key="3">
    <source>
        <dbReference type="Proteomes" id="UP001501771"/>
    </source>
</evidence>
<keyword evidence="3" id="KW-1185">Reference proteome</keyword>
<accession>A0ABN3A3A9</accession>
<evidence type="ECO:0008006" key="4">
    <source>
        <dbReference type="Google" id="ProtNLM"/>
    </source>
</evidence>
<proteinExistence type="predicted"/>
<comment type="caution">
    <text evidence="2">The sequence shown here is derived from an EMBL/GenBank/DDBJ whole genome shotgun (WGS) entry which is preliminary data.</text>
</comment>
<dbReference type="RefSeq" id="WP_344155834.1">
    <property type="nucleotide sequence ID" value="NZ_BAAAQR010000013.1"/>
</dbReference>
<feature type="transmembrane region" description="Helical" evidence="1">
    <location>
        <begin position="353"/>
        <end position="376"/>
    </location>
</feature>
<keyword evidence="1" id="KW-1133">Transmembrane helix</keyword>
<feature type="transmembrane region" description="Helical" evidence="1">
    <location>
        <begin position="282"/>
        <end position="302"/>
    </location>
</feature>
<feature type="transmembrane region" description="Helical" evidence="1">
    <location>
        <begin position="528"/>
        <end position="552"/>
    </location>
</feature>
<feature type="transmembrane region" description="Helical" evidence="1">
    <location>
        <begin position="151"/>
        <end position="174"/>
    </location>
</feature>
<feature type="transmembrane region" description="Helical" evidence="1">
    <location>
        <begin position="72"/>
        <end position="93"/>
    </location>
</feature>
<feature type="transmembrane region" description="Helical" evidence="1">
    <location>
        <begin position="186"/>
        <end position="207"/>
    </location>
</feature>
<keyword evidence="1" id="KW-0472">Membrane</keyword>
<feature type="transmembrane region" description="Helical" evidence="1">
    <location>
        <begin position="113"/>
        <end position="131"/>
    </location>
</feature>
<dbReference type="Proteomes" id="UP001501771">
    <property type="component" value="Unassembled WGS sequence"/>
</dbReference>
<sequence>MTRYLPGAWAVLLPVLLLGPALGVGYVLTYDMVWVPDLALRSDFLGLGTGLPRAVPSDAVVSVLDTVLSGMLLQKLVLLGGLVLAGFGILRLVDGTVAARCAAVSVFLWNPFVVERLWIGHWPVLLGYAVLPWLVLEGARLREGGRVGPRLLLLLPLGCLSASTGLMSSLALLVPGLSRRDRRRGALMVLLCLAANAPWLVTGLLHVSDATSSGAGSVFGLGDEGSLPGPVMALTLGGIWNAEVVPGSRGILPTVVLATAAVLAAAAYGFRPLRRRLGARTCGSLVALWVVGYAVALSTWAAPGAAGWVASHVPGGGLLRDGSRALALCAPLTAALVAAAVERLAAHWHERGPRVLVAVTAALLPLALLPDVAWGLGRNLHAVSYPDDYSRARESVVRSDADGDLLVLPFTAYRAPAWNDGRKVLDPTGRFLTPDYLASDQLSVSGRVLAGEDPRVPAVLAALRLPDPAARAERLGELGIGLVVREHGVTTTPEYDAPVAGTTIHDGPELDVVRLDVPVHRRAVPVTWWVAAGIGWLAFLALPLAALLTAGWRRRPVDAGR</sequence>
<evidence type="ECO:0000313" key="2">
    <source>
        <dbReference type="EMBL" id="GAA2153093.1"/>
    </source>
</evidence>
<reference evidence="2 3" key="1">
    <citation type="journal article" date="2019" name="Int. J. Syst. Evol. Microbiol.">
        <title>The Global Catalogue of Microorganisms (GCM) 10K type strain sequencing project: providing services to taxonomists for standard genome sequencing and annotation.</title>
        <authorList>
            <consortium name="The Broad Institute Genomics Platform"/>
            <consortium name="The Broad Institute Genome Sequencing Center for Infectious Disease"/>
            <person name="Wu L."/>
            <person name="Ma J."/>
        </authorList>
    </citation>
    <scope>NUCLEOTIDE SEQUENCE [LARGE SCALE GENOMIC DNA]</scope>
    <source>
        <strain evidence="2 3">JCM 16022</strain>
    </source>
</reference>
<evidence type="ECO:0000256" key="1">
    <source>
        <dbReference type="SAM" id="Phobius"/>
    </source>
</evidence>
<feature type="transmembrane region" description="Helical" evidence="1">
    <location>
        <begin position="322"/>
        <end position="341"/>
    </location>
</feature>
<dbReference type="EMBL" id="BAAAQR010000013">
    <property type="protein sequence ID" value="GAA2153093.1"/>
    <property type="molecule type" value="Genomic_DNA"/>
</dbReference>
<keyword evidence="1" id="KW-0812">Transmembrane</keyword>
<name>A0ABN3A3A9_9ACTN</name>